<dbReference type="InterPro" id="IPR002123">
    <property type="entry name" value="Plipid/glycerol_acylTrfase"/>
</dbReference>
<keyword evidence="3" id="KW-1133">Transmembrane helix</keyword>
<dbReference type="VEuPathDB" id="ToxoDB:EfaB_MINUS_17400.g1567"/>
<protein>
    <submittedName>
        <fullName evidence="5">Lysophosphatidic acid acyltransferase 1</fullName>
    </submittedName>
</protein>
<reference evidence="5" key="1">
    <citation type="submission" date="2016-08" db="EMBL/GenBank/DDBJ databases">
        <title>Expression of exclusive phospholipids and autonomous membrane biogenesis indicate a host-independent lifestyle of Eimeria sporozoites.</title>
        <authorList>
            <person name="Gupta N."/>
            <person name="Kong P."/>
        </authorList>
    </citation>
    <scope>NUCLEOTIDE SEQUENCE</scope>
</reference>
<name>A0A221S602_9EIME</name>
<keyword evidence="3" id="KW-0812">Transmembrane</keyword>
<dbReference type="GO" id="GO:0005783">
    <property type="term" value="C:endoplasmic reticulum"/>
    <property type="evidence" value="ECO:0007669"/>
    <property type="project" value="TreeGrafter"/>
</dbReference>
<feature type="transmembrane region" description="Helical" evidence="3">
    <location>
        <begin position="7"/>
        <end position="29"/>
    </location>
</feature>
<evidence type="ECO:0000256" key="2">
    <source>
        <dbReference type="ARBA" id="ARBA00023315"/>
    </source>
</evidence>
<proteinExistence type="evidence at transcript level"/>
<dbReference type="SMART" id="SM00563">
    <property type="entry name" value="PlsC"/>
    <property type="match status" value="1"/>
</dbReference>
<dbReference type="CDD" id="cd07989">
    <property type="entry name" value="LPLAT_AGPAT-like"/>
    <property type="match status" value="1"/>
</dbReference>
<dbReference type="EMBL" id="KX785367">
    <property type="protein sequence ID" value="ASN64453.1"/>
    <property type="molecule type" value="mRNA"/>
</dbReference>
<evidence type="ECO:0000256" key="3">
    <source>
        <dbReference type="SAM" id="Phobius"/>
    </source>
</evidence>
<dbReference type="AlphaFoldDB" id="A0A221S602"/>
<evidence type="ECO:0000256" key="1">
    <source>
        <dbReference type="ARBA" id="ARBA00022679"/>
    </source>
</evidence>
<dbReference type="Pfam" id="PF01553">
    <property type="entry name" value="Acyltransferase"/>
    <property type="match status" value="1"/>
</dbReference>
<dbReference type="PANTHER" id="PTHR10434">
    <property type="entry name" value="1-ACYL-SN-GLYCEROL-3-PHOSPHATE ACYLTRANSFERASE"/>
    <property type="match status" value="1"/>
</dbReference>
<organism evidence="5">
    <name type="scientific">Eimeria falciformis</name>
    <dbReference type="NCBI Taxonomy" id="84963"/>
    <lineage>
        <taxon>Eukaryota</taxon>
        <taxon>Sar</taxon>
        <taxon>Alveolata</taxon>
        <taxon>Apicomplexa</taxon>
        <taxon>Conoidasida</taxon>
        <taxon>Coccidia</taxon>
        <taxon>Eucoccidiorida</taxon>
        <taxon>Eimeriorina</taxon>
        <taxon>Eimeriidae</taxon>
        <taxon>Eimeria</taxon>
    </lineage>
</organism>
<sequence>MEPYKILCFLLTVYFYTVVSITLLISFIVQCVEAFVLFPLLVIKPKLRVVILGQTHLGLMELAYLLCRPFWGKRILRPLPSGVSSKKVIVMVNHTSKVDPWVVGSVLLGIPAMYVIKRALLKVPVAGWAQYMAGCLVVRFTKEKGGWGTEPGAVQEMMKEALKALSDGIIVVVFPEGTRSVTGRLQPFRNGFFRLAAENPDISILPIAMHNNGKLWPVNSSILYPGTSYIAVGDYISAEGLTTEQLRDKTHDAIFDLLKLSPEFDPLRDQPLKEAASERGHGL</sequence>
<keyword evidence="1 5" id="KW-0808">Transferase</keyword>
<accession>A0A221S602</accession>
<dbReference type="PANTHER" id="PTHR10434:SF11">
    <property type="entry name" value="1-ACYL-SN-GLYCEROL-3-PHOSPHATE ACYLTRANSFERASE"/>
    <property type="match status" value="1"/>
</dbReference>
<keyword evidence="3" id="KW-0472">Membrane</keyword>
<dbReference type="GO" id="GO:0006654">
    <property type="term" value="P:phosphatidic acid biosynthetic process"/>
    <property type="evidence" value="ECO:0007669"/>
    <property type="project" value="TreeGrafter"/>
</dbReference>
<dbReference type="GO" id="GO:0003841">
    <property type="term" value="F:1-acylglycerol-3-phosphate O-acyltransferase activity"/>
    <property type="evidence" value="ECO:0007669"/>
    <property type="project" value="TreeGrafter"/>
</dbReference>
<feature type="domain" description="Phospholipid/glycerol acyltransferase" evidence="4">
    <location>
        <begin position="88"/>
        <end position="212"/>
    </location>
</feature>
<evidence type="ECO:0000259" key="4">
    <source>
        <dbReference type="SMART" id="SM00563"/>
    </source>
</evidence>
<dbReference type="SUPFAM" id="SSF69593">
    <property type="entry name" value="Glycerol-3-phosphate (1)-acyltransferase"/>
    <property type="match status" value="1"/>
</dbReference>
<keyword evidence="2 5" id="KW-0012">Acyltransferase</keyword>
<evidence type="ECO:0000313" key="5">
    <source>
        <dbReference type="EMBL" id="ASN64453.1"/>
    </source>
</evidence>